<accession>A0A6J7L3F7</accession>
<reference evidence="2" key="1">
    <citation type="submission" date="2020-05" db="EMBL/GenBank/DDBJ databases">
        <authorList>
            <person name="Chiriac C."/>
            <person name="Salcher M."/>
            <person name="Ghai R."/>
            <person name="Kavagutti S V."/>
        </authorList>
    </citation>
    <scope>NUCLEOTIDE SEQUENCE</scope>
</reference>
<sequence>MEPKLATATVDPSALSAETPVTGKNADPAAEDVDHAAVVLVWSGRAKITLALSEPVRDA</sequence>
<evidence type="ECO:0000256" key="1">
    <source>
        <dbReference type="SAM" id="MobiDB-lite"/>
    </source>
</evidence>
<name>A0A6J7L3F7_9ZZZZ</name>
<protein>
    <submittedName>
        <fullName evidence="2">Unannotated protein</fullName>
    </submittedName>
</protein>
<feature type="region of interest" description="Disordered" evidence="1">
    <location>
        <begin position="1"/>
        <end position="30"/>
    </location>
</feature>
<evidence type="ECO:0000313" key="2">
    <source>
        <dbReference type="EMBL" id="CAB4962561.1"/>
    </source>
</evidence>
<dbReference type="AlphaFoldDB" id="A0A6J7L3F7"/>
<dbReference type="EMBL" id="CAFBND010000179">
    <property type="protein sequence ID" value="CAB4962561.1"/>
    <property type="molecule type" value="Genomic_DNA"/>
</dbReference>
<gene>
    <name evidence="2" type="ORF">UFOPK3752_02383</name>
</gene>
<proteinExistence type="predicted"/>
<organism evidence="2">
    <name type="scientific">freshwater metagenome</name>
    <dbReference type="NCBI Taxonomy" id="449393"/>
    <lineage>
        <taxon>unclassified sequences</taxon>
        <taxon>metagenomes</taxon>
        <taxon>ecological metagenomes</taxon>
    </lineage>
</organism>